<organism evidence="2 3">
    <name type="scientific">Setomelanomma holmii</name>
    <dbReference type="NCBI Taxonomy" id="210430"/>
    <lineage>
        <taxon>Eukaryota</taxon>
        <taxon>Fungi</taxon>
        <taxon>Dikarya</taxon>
        <taxon>Ascomycota</taxon>
        <taxon>Pezizomycotina</taxon>
        <taxon>Dothideomycetes</taxon>
        <taxon>Pleosporomycetidae</taxon>
        <taxon>Pleosporales</taxon>
        <taxon>Pleosporineae</taxon>
        <taxon>Phaeosphaeriaceae</taxon>
        <taxon>Setomelanomma</taxon>
    </lineage>
</organism>
<evidence type="ECO:0000256" key="1">
    <source>
        <dbReference type="SAM" id="MobiDB-lite"/>
    </source>
</evidence>
<keyword evidence="3" id="KW-1185">Reference proteome</keyword>
<feature type="region of interest" description="Disordered" evidence="1">
    <location>
        <begin position="305"/>
        <end position="326"/>
    </location>
</feature>
<dbReference type="AlphaFoldDB" id="A0A9P4GXL8"/>
<accession>A0A9P4GXL8</accession>
<proteinExistence type="predicted"/>
<feature type="compositionally biased region" description="Basic and acidic residues" evidence="1">
    <location>
        <begin position="179"/>
        <end position="188"/>
    </location>
</feature>
<evidence type="ECO:0000313" key="3">
    <source>
        <dbReference type="Proteomes" id="UP000799777"/>
    </source>
</evidence>
<reference evidence="2" key="1">
    <citation type="journal article" date="2020" name="Stud. Mycol.">
        <title>101 Dothideomycetes genomes: a test case for predicting lifestyles and emergence of pathogens.</title>
        <authorList>
            <person name="Haridas S."/>
            <person name="Albert R."/>
            <person name="Binder M."/>
            <person name="Bloem J."/>
            <person name="Labutti K."/>
            <person name="Salamov A."/>
            <person name="Andreopoulos B."/>
            <person name="Baker S."/>
            <person name="Barry K."/>
            <person name="Bills G."/>
            <person name="Bluhm B."/>
            <person name="Cannon C."/>
            <person name="Castanera R."/>
            <person name="Culley D."/>
            <person name="Daum C."/>
            <person name="Ezra D."/>
            <person name="Gonzalez J."/>
            <person name="Henrissat B."/>
            <person name="Kuo A."/>
            <person name="Liang C."/>
            <person name="Lipzen A."/>
            <person name="Lutzoni F."/>
            <person name="Magnuson J."/>
            <person name="Mondo S."/>
            <person name="Nolan M."/>
            <person name="Ohm R."/>
            <person name="Pangilinan J."/>
            <person name="Park H.-J."/>
            <person name="Ramirez L."/>
            <person name="Alfaro M."/>
            <person name="Sun H."/>
            <person name="Tritt A."/>
            <person name="Yoshinaga Y."/>
            <person name="Zwiers L.-H."/>
            <person name="Turgeon B."/>
            <person name="Goodwin S."/>
            <person name="Spatafora J."/>
            <person name="Crous P."/>
            <person name="Grigoriev I."/>
        </authorList>
    </citation>
    <scope>NUCLEOTIDE SEQUENCE</scope>
    <source>
        <strain evidence="2">CBS 110217</strain>
    </source>
</reference>
<feature type="compositionally biased region" description="Basic and acidic residues" evidence="1">
    <location>
        <begin position="264"/>
        <end position="273"/>
    </location>
</feature>
<feature type="compositionally biased region" description="Basic and acidic residues" evidence="1">
    <location>
        <begin position="195"/>
        <end position="215"/>
    </location>
</feature>
<comment type="caution">
    <text evidence="2">The sequence shown here is derived from an EMBL/GenBank/DDBJ whole genome shotgun (WGS) entry which is preliminary data.</text>
</comment>
<protein>
    <submittedName>
        <fullName evidence="2">Uncharacterized protein</fullName>
    </submittedName>
</protein>
<name>A0A9P4GXL8_9PLEO</name>
<feature type="region of interest" description="Disordered" evidence="1">
    <location>
        <begin position="164"/>
        <end position="279"/>
    </location>
</feature>
<feature type="compositionally biased region" description="Basic and acidic residues" evidence="1">
    <location>
        <begin position="223"/>
        <end position="233"/>
    </location>
</feature>
<dbReference type="Proteomes" id="UP000799777">
    <property type="component" value="Unassembled WGS sequence"/>
</dbReference>
<sequence>MYPPQRPQPTAGFVRFQGPQVPRPQSHSAISSNLIFGGFSFGVAPIPSCYHHFHQGPRNGYYTPQPVAPVQRIPPAQPLLVQSTIPTLPAPKTKTRQVICWRCHQNGWNSTCDDGAKRRTETDECHNCTLSGRGCFTIKCQKYDEDTCHKQNCPFVHKDQVEQYPNSSGFLPKNKKRKAGIDRTRSPVDMEICGEEWKPSSKKEEADDGGKNGKEKSRRKRKSDFPEFKDKPSKTKRKCDSPQVEESLSKNKLPDMEDDGSEDAIMKEPRPSQEEDDDGCGAAIMEELGRQEVVDDDLEDVIMVEPSQEEHGDGSGSAFRKGLYGEGDKNGLEPALDLVLFGEDPEEFEESGEE</sequence>
<gene>
    <name evidence="2" type="ORF">EK21DRAFT_118822</name>
</gene>
<evidence type="ECO:0000313" key="2">
    <source>
        <dbReference type="EMBL" id="KAF2023375.1"/>
    </source>
</evidence>
<dbReference type="EMBL" id="ML978354">
    <property type="protein sequence ID" value="KAF2023375.1"/>
    <property type="molecule type" value="Genomic_DNA"/>
</dbReference>